<dbReference type="EMBL" id="ADOT01000227">
    <property type="protein sequence ID" value="EGX45713.1"/>
    <property type="molecule type" value="Genomic_DNA"/>
</dbReference>
<dbReference type="GeneID" id="22896561"/>
<keyword evidence="2" id="KW-1185">Reference proteome</keyword>
<dbReference type="InParanoid" id="G1XM60"/>
<dbReference type="RefSeq" id="XP_011125572.1">
    <property type="nucleotide sequence ID" value="XM_011127270.1"/>
</dbReference>
<evidence type="ECO:0000313" key="2">
    <source>
        <dbReference type="Proteomes" id="UP000008784"/>
    </source>
</evidence>
<sequence>MRIAPRTGVAYERLARELLMMEGKGIFESVRKLSIIFSPDIYLDENLCQRNEFPVFKQSSFLVASIEIILRNITRLEVLQCKIDFVEENLKLNSLPLAKETKIPVETLMVSYGCGWLLSHLGPQRLLIKESSNIK</sequence>
<evidence type="ECO:0000313" key="1">
    <source>
        <dbReference type="EMBL" id="EGX45713.1"/>
    </source>
</evidence>
<gene>
    <name evidence="1" type="ORF">AOL_s00140g29</name>
</gene>
<protein>
    <submittedName>
        <fullName evidence="1">Uncharacterized protein</fullName>
    </submittedName>
</protein>
<name>G1XM60_ARTOA</name>
<comment type="caution">
    <text evidence="1">The sequence shown here is derived from an EMBL/GenBank/DDBJ whole genome shotgun (WGS) entry which is preliminary data.</text>
</comment>
<dbReference type="AlphaFoldDB" id="G1XM60"/>
<dbReference type="HOGENOM" id="CLU_1885289_0_0_1"/>
<dbReference type="Proteomes" id="UP000008784">
    <property type="component" value="Unassembled WGS sequence"/>
</dbReference>
<proteinExistence type="predicted"/>
<organism evidence="1 2">
    <name type="scientific">Arthrobotrys oligospora (strain ATCC 24927 / CBS 115.81 / DSM 1491)</name>
    <name type="common">Nematode-trapping fungus</name>
    <name type="synonym">Didymozoophaga oligospora</name>
    <dbReference type="NCBI Taxonomy" id="756982"/>
    <lineage>
        <taxon>Eukaryota</taxon>
        <taxon>Fungi</taxon>
        <taxon>Dikarya</taxon>
        <taxon>Ascomycota</taxon>
        <taxon>Pezizomycotina</taxon>
        <taxon>Orbiliomycetes</taxon>
        <taxon>Orbiliales</taxon>
        <taxon>Orbiliaceae</taxon>
        <taxon>Orbilia</taxon>
        <taxon>Orbilia oligospora</taxon>
    </lineage>
</organism>
<reference evidence="1 2" key="1">
    <citation type="journal article" date="2011" name="PLoS Pathog.">
        <title>Genomic and proteomic analyses of the fungus Arthrobotrys oligospora provide insights into nematode-trap formation.</title>
        <authorList>
            <person name="Yang J."/>
            <person name="Wang L."/>
            <person name="Ji X."/>
            <person name="Feng Y."/>
            <person name="Li X."/>
            <person name="Zou C."/>
            <person name="Xu J."/>
            <person name="Ren Y."/>
            <person name="Mi Q."/>
            <person name="Wu J."/>
            <person name="Liu S."/>
            <person name="Liu Y."/>
            <person name="Huang X."/>
            <person name="Wang H."/>
            <person name="Niu X."/>
            <person name="Li J."/>
            <person name="Liang L."/>
            <person name="Luo Y."/>
            <person name="Ji K."/>
            <person name="Zhou W."/>
            <person name="Yu Z."/>
            <person name="Li G."/>
            <person name="Liu Y."/>
            <person name="Li L."/>
            <person name="Qiao M."/>
            <person name="Feng L."/>
            <person name="Zhang K.-Q."/>
        </authorList>
    </citation>
    <scope>NUCLEOTIDE SEQUENCE [LARGE SCALE GENOMIC DNA]</scope>
    <source>
        <strain evidence="2">ATCC 24927 / CBS 115.81 / DSM 1491</strain>
    </source>
</reference>
<accession>G1XM60</accession>
<dbReference type="OrthoDB" id="5285350at2759"/>